<dbReference type="PANTHER" id="PTHR34677">
    <property type="match status" value="1"/>
</dbReference>
<gene>
    <name evidence="3" type="ORF">DF182_24955</name>
</gene>
<evidence type="ECO:0000313" key="3">
    <source>
        <dbReference type="EMBL" id="RBL89745.1"/>
    </source>
</evidence>
<feature type="chain" id="PRO_5016595213" description="Cadherin domain-containing protein" evidence="1">
    <location>
        <begin position="28"/>
        <end position="2038"/>
    </location>
</feature>
<dbReference type="SUPFAM" id="SSF101898">
    <property type="entry name" value="NHL repeat"/>
    <property type="match status" value="1"/>
</dbReference>
<accession>A0A365XVZ0</accession>
<dbReference type="Gene3D" id="2.60.40.60">
    <property type="entry name" value="Cadherins"/>
    <property type="match status" value="2"/>
</dbReference>
<dbReference type="RefSeq" id="WP_113618492.1">
    <property type="nucleotide sequence ID" value="NZ_QFFJ01000002.1"/>
</dbReference>
<dbReference type="Gene3D" id="2.40.10.500">
    <property type="match status" value="1"/>
</dbReference>
<dbReference type="InterPro" id="IPR015919">
    <property type="entry name" value="Cadherin-like_sf"/>
</dbReference>
<dbReference type="GO" id="GO:0007156">
    <property type="term" value="P:homophilic cell adhesion via plasma membrane adhesion molecules"/>
    <property type="evidence" value="ECO:0007669"/>
    <property type="project" value="InterPro"/>
</dbReference>
<proteinExistence type="predicted"/>
<dbReference type="InterPro" id="IPR026341">
    <property type="entry name" value="T9SS_type_B"/>
</dbReference>
<reference evidence="3 4" key="1">
    <citation type="submission" date="2018-05" db="EMBL/GenBank/DDBJ databases">
        <title>Chitinophaga sp. K3CV102501T nov., isolated from isolated from a monsoon evergreen broad-leaved forest soil.</title>
        <authorList>
            <person name="Lv Y."/>
        </authorList>
    </citation>
    <scope>NUCLEOTIDE SEQUENCE [LARGE SCALE GENOMIC DNA]</scope>
    <source>
        <strain evidence="3 4">GDMCC 1.1325</strain>
    </source>
</reference>
<dbReference type="SUPFAM" id="SSF49313">
    <property type="entry name" value="Cadherin-like"/>
    <property type="match status" value="1"/>
</dbReference>
<dbReference type="OrthoDB" id="355609at2"/>
<dbReference type="Pfam" id="PF19078">
    <property type="entry name" value="Big_12"/>
    <property type="match status" value="3"/>
</dbReference>
<organism evidence="3 4">
    <name type="scientific">Chitinophaga flava</name>
    <dbReference type="NCBI Taxonomy" id="2259036"/>
    <lineage>
        <taxon>Bacteria</taxon>
        <taxon>Pseudomonadati</taxon>
        <taxon>Bacteroidota</taxon>
        <taxon>Chitinophagia</taxon>
        <taxon>Chitinophagales</taxon>
        <taxon>Chitinophagaceae</taxon>
        <taxon>Chitinophaga</taxon>
    </lineage>
</organism>
<keyword evidence="4" id="KW-1185">Reference proteome</keyword>
<dbReference type="EMBL" id="QFFJ01000002">
    <property type="protein sequence ID" value="RBL89745.1"/>
    <property type="molecule type" value="Genomic_DNA"/>
</dbReference>
<keyword evidence="1" id="KW-0732">Signal</keyword>
<dbReference type="CDD" id="cd11304">
    <property type="entry name" value="Cadherin_repeat"/>
    <property type="match status" value="1"/>
</dbReference>
<dbReference type="PANTHER" id="PTHR34677:SF3">
    <property type="entry name" value="BACTERIAL IG-LIKE DOMAIN-CONTAINING PROTEIN"/>
    <property type="match status" value="1"/>
</dbReference>
<evidence type="ECO:0000259" key="2">
    <source>
        <dbReference type="PROSITE" id="PS50268"/>
    </source>
</evidence>
<dbReference type="GO" id="GO:0016020">
    <property type="term" value="C:membrane"/>
    <property type="evidence" value="ECO:0007669"/>
    <property type="project" value="InterPro"/>
</dbReference>
<feature type="domain" description="Cadherin" evidence="2">
    <location>
        <begin position="1674"/>
        <end position="1774"/>
    </location>
</feature>
<evidence type="ECO:0000256" key="1">
    <source>
        <dbReference type="SAM" id="SignalP"/>
    </source>
</evidence>
<sequence length="2038" mass="213123">MKKFYTRSIRLFLFTCITMLCSLHGIAQYTLTQLESGGSYTAVAKDNSNNIYTTRFNPTTQLYDLVRFAGGAGTGTVIYSGLSRNSPVFPWGIAVNSIGDIFVLNSFASANGQIIRLRAPSYTIVDVVQTGKYYSAITVDALDNIYTLEYDGASRYQVMRYRAGLEDQPGAVVSPGVPLPGGGTSYPWGIVVDSYRNIYITDFLENNSGGALIKLTAPSYTPTTLFTGRNVTALAIDGANNIYTTELLTSTTSQIVKYTDPTQSGTVINTSLTSNAPIYAWGLAVTSNGTIFAGDGAASAPAGGRLIKLAPPTTSVSSVTRVSASPSNANTVTFKVTFSSSAVNITSSAFNLTTTGVTGAYIAIVSGSGTTYNVVVNTGSGNGTVRLNVNGTGIIPTVTNVPYNTGEVYSIDKNPPVISLSINNGAAYTNLRDLTLTSSATDEDPPTSLQMRFSPDSTLWSAYQPYSTSSTYTVSAGDGPKKVYMQVEDLAGNVSGTSATITLDQTPPVVSLSSFPPPVTNQQSATFQFSADEPIQTYNGKLDAGTFGVVTNPVTLTGLTEGVHTYSVNGVDRAGNASTNSVYAWEIDLTPPTVLSVSTPAAGTYGIGKALDFTVNMSEIVYTNPSPLPSLDLIIGSSLKKAIYVSGSGTNSWTFRYTVQDGDNDSNGITIGSVINTNSNTLTDAAGNNLVVTLNNVANNTVLVNSKRPVATFTTPVIVNATTVRIGISFDEPVKGINAGSITALGVPGGITVTNVTPNSTTATTSYTFDLLFQPGNKGTVNLNLPTDVSTSAASLNGNMSASTTFSFDNTVPVVTSVGQPIDGYYKAGQTLTFTVNFSKALTVQPGASPLYLPIVIGTTTVQAPYQSGSGSTALTFSYMVQPGDNDADGVSLGSYLSDAGGRLSDGYGNTTNLLLTNDNNLNGVRVNTIIPTVNISTTAASVVNGSFTADITFSEKVIGLTASSFVTTNASVDNLNTTDYIHYTIDVTPAIDGLVKVSLPAGAAQNIGDNDNSASNELQRTADFTPPVVTAVTGPANGYYHENENLTFTVKFSEIVNVNTVGGTPYMAINLASGVVPAYYVSGSGTNTLTFTYTVQADDDAPQGVTLGAGISLGGGGLITDIAGNNATLILNNVADFKNVIVNTTHPSVTISTAAPALVNGAFDVTISFSEAVTGFTSGAIIVTNGSAGTPVSANGITYTTTITPGTDGVITISVPANAAINIARNGNTASTTTLQLTVDKTAPALQSLKVPNNGWYKTGDNLDFELTYNEPVKISSGTPYFLLQIGTTNVQANYSTGSGTNKLIFRYTVQNGDQDLNGIAYTPNLVLTTGTFTDLAGNAAPTALLAVSTSNVLVNTIPPATTKVTLPANGYYNATNTLVFTVEFNQPVTTIGIPSLPVIIGTNTVNAIYVGGSGTNILSFSYTVQNGDMDMDGIDLGTALLLNGGSIKNAAGLDAILTLNGVQNTHQVNVNTNHPTVTVTTTAPARINAPFTVKAEFSEAVTGLGLSGIQVTNGNASTLQTTDNIRYTFTVTPVTDGNVTVSILADAAKNIGINGNQASTPLNVVADMTAPVVTSGQQFNINQYSAAGTNIGQAAATDASGVLQNWTIASDPSGAFSIDPLTGKITVKDETLLNSKVNTTVTISVTVSDGLNTSVAQDVKITVVYVPLAPTDITINNTTVSENVPAGALVGKFTTITKEPGATFTYTLVSGTGADDNAVFNISGDQLLTNATFVYAVKNAYAVRIRTTQNNGLYTEKVFTIRVLQVNQAPTLDIIPDQVMCSITDKQTYQLTGASPVEAGQTLTYFVQSDKAFFSTLTIDAGGLLSYSLKPNVSGTANITVTVKDNGGTLNGGVDTLRRTFALKVKAQPQIIITSDKNGDISKGDIVTLTATGGNSYTWTRADGILDGQQSATLRIRPLQNTTYEVTATNLDGCTGVQQINIKVTTDFKVDATNILTPNGDGKNDKWVIRNLDSYPNNEVTIYDRTGRVVFHRRNYSNDWDGTLNGRPLSEGTYYYLLKIDGTDKVAKGFITIIRD</sequence>
<dbReference type="GO" id="GO:0005509">
    <property type="term" value="F:calcium ion binding"/>
    <property type="evidence" value="ECO:0007669"/>
    <property type="project" value="InterPro"/>
</dbReference>
<evidence type="ECO:0000313" key="4">
    <source>
        <dbReference type="Proteomes" id="UP000253410"/>
    </source>
</evidence>
<dbReference type="InterPro" id="IPR044048">
    <property type="entry name" value="Big_12"/>
</dbReference>
<protein>
    <recommendedName>
        <fullName evidence="2">Cadherin domain-containing protein</fullName>
    </recommendedName>
</protein>
<feature type="signal peptide" evidence="1">
    <location>
        <begin position="1"/>
        <end position="27"/>
    </location>
</feature>
<dbReference type="NCBIfam" id="TIGR04131">
    <property type="entry name" value="Bac_Flav_CTERM"/>
    <property type="match status" value="1"/>
</dbReference>
<comment type="caution">
    <text evidence="3">The sequence shown here is derived from an EMBL/GenBank/DDBJ whole genome shotgun (WGS) entry which is preliminary data.</text>
</comment>
<dbReference type="Proteomes" id="UP000253410">
    <property type="component" value="Unassembled WGS sequence"/>
</dbReference>
<dbReference type="InterPro" id="IPR002126">
    <property type="entry name" value="Cadherin-like_dom"/>
</dbReference>
<dbReference type="PROSITE" id="PS50268">
    <property type="entry name" value="CADHERIN_2"/>
    <property type="match status" value="1"/>
</dbReference>
<name>A0A365XVZ0_9BACT</name>
<dbReference type="Pfam" id="PF13585">
    <property type="entry name" value="CHU_C"/>
    <property type="match status" value="1"/>
</dbReference>